<name>A0A081NLB2_9GAMM</name>
<dbReference type="HAMAP" id="MF_00316">
    <property type="entry name" value="MobA"/>
    <property type="match status" value="1"/>
</dbReference>
<evidence type="ECO:0000313" key="11">
    <source>
        <dbReference type="Proteomes" id="UP000028073"/>
    </source>
</evidence>
<keyword evidence="2 8" id="KW-0808">Transferase</keyword>
<keyword evidence="11" id="KW-1185">Reference proteome</keyword>
<dbReference type="PANTHER" id="PTHR19136">
    <property type="entry name" value="MOLYBDENUM COFACTOR GUANYLYLTRANSFERASE"/>
    <property type="match status" value="1"/>
</dbReference>
<keyword evidence="4 8" id="KW-0547">Nucleotide-binding</keyword>
<gene>
    <name evidence="8" type="primary">mobA</name>
    <name evidence="10" type="ORF">GZ78_04410</name>
</gene>
<keyword evidence="6 8" id="KW-0342">GTP-binding</keyword>
<dbReference type="Proteomes" id="UP000028073">
    <property type="component" value="Unassembled WGS sequence"/>
</dbReference>
<comment type="similarity">
    <text evidence="8">Belongs to the MobA family.</text>
</comment>
<proteinExistence type="inferred from homology"/>
<dbReference type="SUPFAM" id="SSF53448">
    <property type="entry name" value="Nucleotide-diphospho-sugar transferases"/>
    <property type="match status" value="1"/>
</dbReference>
<keyword evidence="7 8" id="KW-0501">Molybdenum cofactor biosynthesis</keyword>
<accession>A0A081NLB2</accession>
<evidence type="ECO:0000256" key="1">
    <source>
        <dbReference type="ARBA" id="ARBA00022490"/>
    </source>
</evidence>
<evidence type="ECO:0000259" key="9">
    <source>
        <dbReference type="Pfam" id="PF12804"/>
    </source>
</evidence>
<dbReference type="InterPro" id="IPR029044">
    <property type="entry name" value="Nucleotide-diphossugar_trans"/>
</dbReference>
<organism evidence="10 11">
    <name type="scientific">Endozoicomonas numazuensis</name>
    <dbReference type="NCBI Taxonomy" id="1137799"/>
    <lineage>
        <taxon>Bacteria</taxon>
        <taxon>Pseudomonadati</taxon>
        <taxon>Pseudomonadota</taxon>
        <taxon>Gammaproteobacteria</taxon>
        <taxon>Oceanospirillales</taxon>
        <taxon>Endozoicomonadaceae</taxon>
        <taxon>Endozoicomonas</taxon>
    </lineage>
</organism>
<evidence type="ECO:0000256" key="5">
    <source>
        <dbReference type="ARBA" id="ARBA00022842"/>
    </source>
</evidence>
<feature type="domain" description="MobA-like NTP transferase" evidence="9">
    <location>
        <begin position="6"/>
        <end position="156"/>
    </location>
</feature>
<dbReference type="PANTHER" id="PTHR19136:SF81">
    <property type="entry name" value="MOLYBDENUM COFACTOR GUANYLYLTRANSFERASE"/>
    <property type="match status" value="1"/>
</dbReference>
<evidence type="ECO:0000256" key="3">
    <source>
        <dbReference type="ARBA" id="ARBA00022723"/>
    </source>
</evidence>
<evidence type="ECO:0000256" key="6">
    <source>
        <dbReference type="ARBA" id="ARBA00023134"/>
    </source>
</evidence>
<dbReference type="InterPro" id="IPR025877">
    <property type="entry name" value="MobA-like_NTP_Trfase"/>
</dbReference>
<dbReference type="OrthoDB" id="9788394at2"/>
<dbReference type="Gene3D" id="3.90.550.10">
    <property type="entry name" value="Spore Coat Polysaccharide Biosynthesis Protein SpsA, Chain A"/>
    <property type="match status" value="1"/>
</dbReference>
<keyword evidence="1 8" id="KW-0963">Cytoplasm</keyword>
<dbReference type="GO" id="GO:1902758">
    <property type="term" value="P:bis(molybdopterin guanine dinucleotide)molybdenum biosynthetic process"/>
    <property type="evidence" value="ECO:0007669"/>
    <property type="project" value="TreeGrafter"/>
</dbReference>
<dbReference type="AlphaFoldDB" id="A0A081NLB2"/>
<feature type="binding site" evidence="8">
    <location>
        <position position="91"/>
    </location>
    <ligand>
        <name>Mg(2+)</name>
        <dbReference type="ChEBI" id="CHEBI:18420"/>
    </ligand>
</feature>
<dbReference type="Pfam" id="PF12804">
    <property type="entry name" value="NTP_transf_3"/>
    <property type="match status" value="1"/>
</dbReference>
<evidence type="ECO:0000313" key="10">
    <source>
        <dbReference type="EMBL" id="KEQ19235.1"/>
    </source>
</evidence>
<feature type="binding site" evidence="8">
    <location>
        <position position="91"/>
    </location>
    <ligand>
        <name>GTP</name>
        <dbReference type="ChEBI" id="CHEBI:37565"/>
    </ligand>
</feature>
<dbReference type="InterPro" id="IPR013482">
    <property type="entry name" value="Molybde_CF_guanTrfase"/>
</dbReference>
<dbReference type="GO" id="GO:0046872">
    <property type="term" value="F:metal ion binding"/>
    <property type="evidence" value="ECO:0007669"/>
    <property type="project" value="UniProtKB-KW"/>
</dbReference>
<keyword evidence="5 8" id="KW-0460">Magnesium</keyword>
<dbReference type="GO" id="GO:0061603">
    <property type="term" value="F:molybdenum cofactor guanylyltransferase activity"/>
    <property type="evidence" value="ECO:0007669"/>
    <property type="project" value="UniProtKB-EC"/>
</dbReference>
<evidence type="ECO:0000256" key="7">
    <source>
        <dbReference type="ARBA" id="ARBA00023150"/>
    </source>
</evidence>
<comment type="catalytic activity">
    <reaction evidence="8">
        <text>Mo-molybdopterin + GTP + H(+) = Mo-molybdopterin guanine dinucleotide + diphosphate</text>
        <dbReference type="Rhea" id="RHEA:34243"/>
        <dbReference type="ChEBI" id="CHEBI:15378"/>
        <dbReference type="ChEBI" id="CHEBI:33019"/>
        <dbReference type="ChEBI" id="CHEBI:37565"/>
        <dbReference type="ChEBI" id="CHEBI:71302"/>
        <dbReference type="ChEBI" id="CHEBI:71310"/>
        <dbReference type="EC" id="2.7.7.77"/>
    </reaction>
</comment>
<comment type="function">
    <text evidence="8">Transfers a GMP moiety from GTP to Mo-molybdopterin (Mo-MPT) cofactor (Moco or molybdenum cofactor) to form Mo-molybdopterin guanine dinucleotide (Mo-MGD) cofactor.</text>
</comment>
<dbReference type="GO" id="GO:0005525">
    <property type="term" value="F:GTP binding"/>
    <property type="evidence" value="ECO:0007669"/>
    <property type="project" value="UniProtKB-UniRule"/>
</dbReference>
<comment type="subcellular location">
    <subcellularLocation>
        <location evidence="8">Cytoplasm</location>
    </subcellularLocation>
</comment>
<feature type="binding site" evidence="8">
    <location>
        <position position="21"/>
    </location>
    <ligand>
        <name>GTP</name>
        <dbReference type="ChEBI" id="CHEBI:37565"/>
    </ligand>
</feature>
<comment type="caution">
    <text evidence="10">The sequence shown here is derived from an EMBL/GenBank/DDBJ whole genome shotgun (WGS) entry which is preliminary data.</text>
</comment>
<comment type="cofactor">
    <cofactor evidence="8">
        <name>Mg(2+)</name>
        <dbReference type="ChEBI" id="CHEBI:18420"/>
    </cofactor>
</comment>
<dbReference type="RefSeq" id="WP_034832943.1">
    <property type="nucleotide sequence ID" value="NZ_JOKH01000001.1"/>
</dbReference>
<keyword evidence="3 8" id="KW-0479">Metal-binding</keyword>
<evidence type="ECO:0000256" key="2">
    <source>
        <dbReference type="ARBA" id="ARBA00022679"/>
    </source>
</evidence>
<evidence type="ECO:0000256" key="8">
    <source>
        <dbReference type="HAMAP-Rule" id="MF_00316"/>
    </source>
</evidence>
<comment type="subunit">
    <text evidence="8">Monomer.</text>
</comment>
<dbReference type="eggNOG" id="COG0746">
    <property type="taxonomic scope" value="Bacteria"/>
</dbReference>
<dbReference type="CDD" id="cd02503">
    <property type="entry name" value="MobA"/>
    <property type="match status" value="1"/>
</dbReference>
<evidence type="ECO:0000256" key="4">
    <source>
        <dbReference type="ARBA" id="ARBA00022741"/>
    </source>
</evidence>
<comment type="domain">
    <text evidence="8">The N-terminal domain determines nucleotide recognition and specific binding, while the C-terminal domain determines the specific binding to the target protein.</text>
</comment>
<dbReference type="EC" id="2.7.7.77" evidence="8"/>
<dbReference type="GO" id="GO:0005737">
    <property type="term" value="C:cytoplasm"/>
    <property type="evidence" value="ECO:0007669"/>
    <property type="project" value="UniProtKB-SubCell"/>
</dbReference>
<comment type="caution">
    <text evidence="8">Lacks conserved residue(s) required for the propagation of feature annotation.</text>
</comment>
<feature type="binding site" evidence="8">
    <location>
        <begin position="9"/>
        <end position="11"/>
    </location>
    <ligand>
        <name>GTP</name>
        <dbReference type="ChEBI" id="CHEBI:37565"/>
    </ligand>
</feature>
<protein>
    <recommendedName>
        <fullName evidence="8">Molybdenum cofactor guanylyltransferase</fullName>
        <shortName evidence="8">MoCo guanylyltransferase</shortName>
        <ecNumber evidence="8">2.7.7.77</ecNumber>
    </recommendedName>
    <alternativeName>
        <fullName evidence="8">GTP:molybdopterin guanylyltransferase</fullName>
    </alternativeName>
    <alternativeName>
        <fullName evidence="8">Mo-MPT guanylyltransferase</fullName>
    </alternativeName>
    <alternativeName>
        <fullName evidence="8">Molybdopterin guanylyltransferase</fullName>
    </alternativeName>
    <alternativeName>
        <fullName evidence="8">Molybdopterin-guanine dinucleotide synthase</fullName>
        <shortName evidence="8">MGD synthase</shortName>
    </alternativeName>
</protein>
<sequence>MAKTIGLVLAGGQSSRMGQDKARLIWQNIPLYQHMQNLLYESGIEEVLLSGAQCGSRALVDKIPGKGPLSGVHAAIESLSDGVNLLVVPVDMPLLPPEACKKLVSSTAKQGRAVMFEAFSLPLILPVNRQLRETVKHALSSQDHKDYSLRRLFDRLQGVAISLPDEMEVQFQNTNTPDEWRRAHTALSGEE</sequence>
<dbReference type="EMBL" id="JOKH01000001">
    <property type="protein sequence ID" value="KEQ19235.1"/>
    <property type="molecule type" value="Genomic_DNA"/>
</dbReference>
<feature type="binding site" evidence="8">
    <location>
        <position position="61"/>
    </location>
    <ligand>
        <name>GTP</name>
        <dbReference type="ChEBI" id="CHEBI:37565"/>
    </ligand>
</feature>
<reference evidence="10 11" key="1">
    <citation type="submission" date="2014-06" db="EMBL/GenBank/DDBJ databases">
        <title>Whole Genome Sequences of Three Symbiotic Endozoicomonas Bacteria.</title>
        <authorList>
            <person name="Neave M.J."/>
            <person name="Apprill A."/>
            <person name="Voolstra C.R."/>
        </authorList>
    </citation>
    <scope>NUCLEOTIDE SEQUENCE [LARGE SCALE GENOMIC DNA]</scope>
    <source>
        <strain evidence="10 11">DSM 25634</strain>
    </source>
</reference>
<dbReference type="STRING" id="1137799.GZ78_04410"/>